<evidence type="ECO:0000313" key="3">
    <source>
        <dbReference type="Proteomes" id="UP000837857"/>
    </source>
</evidence>
<evidence type="ECO:0000313" key="2">
    <source>
        <dbReference type="EMBL" id="CAH2040515.1"/>
    </source>
</evidence>
<organism evidence="2 3">
    <name type="scientific">Iphiclides podalirius</name>
    <name type="common">scarce swallowtail</name>
    <dbReference type="NCBI Taxonomy" id="110791"/>
    <lineage>
        <taxon>Eukaryota</taxon>
        <taxon>Metazoa</taxon>
        <taxon>Ecdysozoa</taxon>
        <taxon>Arthropoda</taxon>
        <taxon>Hexapoda</taxon>
        <taxon>Insecta</taxon>
        <taxon>Pterygota</taxon>
        <taxon>Neoptera</taxon>
        <taxon>Endopterygota</taxon>
        <taxon>Lepidoptera</taxon>
        <taxon>Glossata</taxon>
        <taxon>Ditrysia</taxon>
        <taxon>Papilionoidea</taxon>
        <taxon>Papilionidae</taxon>
        <taxon>Papilioninae</taxon>
        <taxon>Iphiclides</taxon>
    </lineage>
</organism>
<dbReference type="Proteomes" id="UP000837857">
    <property type="component" value="Chromosome 12"/>
</dbReference>
<feature type="non-terminal residue" evidence="2">
    <location>
        <position position="141"/>
    </location>
</feature>
<evidence type="ECO:0000256" key="1">
    <source>
        <dbReference type="SAM" id="MobiDB-lite"/>
    </source>
</evidence>
<protein>
    <submittedName>
        <fullName evidence="2">Uncharacterized protein</fullName>
    </submittedName>
</protein>
<proteinExistence type="predicted"/>
<gene>
    <name evidence="2" type="ORF">IPOD504_LOCUS2625</name>
</gene>
<accession>A0ABN8HSG5</accession>
<dbReference type="EMBL" id="OW152824">
    <property type="protein sequence ID" value="CAH2040515.1"/>
    <property type="molecule type" value="Genomic_DNA"/>
</dbReference>
<feature type="compositionally biased region" description="Basic and acidic residues" evidence="1">
    <location>
        <begin position="104"/>
        <end position="119"/>
    </location>
</feature>
<reference evidence="2" key="1">
    <citation type="submission" date="2022-03" db="EMBL/GenBank/DDBJ databases">
        <authorList>
            <person name="Martin H S."/>
        </authorList>
    </citation>
    <scope>NUCLEOTIDE SEQUENCE</scope>
</reference>
<name>A0ABN8HSG5_9NEOP</name>
<feature type="region of interest" description="Disordered" evidence="1">
    <location>
        <begin position="56"/>
        <end position="141"/>
    </location>
</feature>
<keyword evidence="3" id="KW-1185">Reference proteome</keyword>
<sequence>MAWAPFMVLISWINAFDDTERDKTLDLKIGFDFAPNSNGNPSLRIRRYAAGDIHKKDVVSKPSIRADSISDSDEKDKSRSNSHSNKKVEPIIPPSNEEESSNESNRKEVRSTKGLRANEYEPEANPKIHGRSMEMDSESDE</sequence>